<feature type="compositionally biased region" description="Basic residues" evidence="1">
    <location>
        <begin position="121"/>
        <end position="136"/>
    </location>
</feature>
<feature type="region of interest" description="Disordered" evidence="1">
    <location>
        <begin position="78"/>
        <end position="136"/>
    </location>
</feature>
<dbReference type="AlphaFoldDB" id="A0A6C0JDJ5"/>
<accession>A0A6C0JDJ5</accession>
<feature type="compositionally biased region" description="Basic and acidic residues" evidence="1">
    <location>
        <begin position="23"/>
        <end position="58"/>
    </location>
</feature>
<organism evidence="2">
    <name type="scientific">viral metagenome</name>
    <dbReference type="NCBI Taxonomy" id="1070528"/>
    <lineage>
        <taxon>unclassified sequences</taxon>
        <taxon>metagenomes</taxon>
        <taxon>organismal metagenomes</taxon>
    </lineage>
</organism>
<evidence type="ECO:0000256" key="1">
    <source>
        <dbReference type="SAM" id="MobiDB-lite"/>
    </source>
</evidence>
<protein>
    <submittedName>
        <fullName evidence="2">Uncharacterized protein</fullName>
    </submittedName>
</protein>
<dbReference type="EMBL" id="MN740350">
    <property type="protein sequence ID" value="QHU01818.1"/>
    <property type="molecule type" value="Genomic_DNA"/>
</dbReference>
<sequence>MELYTAKRINVNLDNSTTLPVIDKNDQKDTKDLSKSLEKEAETQSTNEKKQPKSKYEATKKVIPGDIPVTFQKIVKDTSQSPISDTEMKLGKQERGVKASPKSKYGAIKKFIPEDPSSVKPKTKPSRLLRKTFKKV</sequence>
<evidence type="ECO:0000313" key="2">
    <source>
        <dbReference type="EMBL" id="QHU01818.1"/>
    </source>
</evidence>
<proteinExistence type="predicted"/>
<feature type="region of interest" description="Disordered" evidence="1">
    <location>
        <begin position="14"/>
        <end position="58"/>
    </location>
</feature>
<feature type="compositionally biased region" description="Basic and acidic residues" evidence="1">
    <location>
        <begin position="86"/>
        <end position="97"/>
    </location>
</feature>
<reference evidence="2" key="1">
    <citation type="journal article" date="2020" name="Nature">
        <title>Giant virus diversity and host interactions through global metagenomics.</title>
        <authorList>
            <person name="Schulz F."/>
            <person name="Roux S."/>
            <person name="Paez-Espino D."/>
            <person name="Jungbluth S."/>
            <person name="Walsh D.A."/>
            <person name="Denef V.J."/>
            <person name="McMahon K.D."/>
            <person name="Konstantinidis K.T."/>
            <person name="Eloe-Fadrosh E.A."/>
            <person name="Kyrpides N.C."/>
            <person name="Woyke T."/>
        </authorList>
    </citation>
    <scope>NUCLEOTIDE SEQUENCE</scope>
    <source>
        <strain evidence="2">GVMAG-M-3300025880-56</strain>
    </source>
</reference>
<name>A0A6C0JDJ5_9ZZZZ</name>